<dbReference type="STRING" id="1183438.GKIL_2920"/>
<feature type="compositionally biased region" description="Polar residues" evidence="1">
    <location>
        <begin position="175"/>
        <end position="191"/>
    </location>
</feature>
<protein>
    <submittedName>
        <fullName evidence="2">AAA ATPase containing von Willebrand factor type A (VWA) domain</fullName>
    </submittedName>
</protein>
<evidence type="ECO:0000313" key="3">
    <source>
        <dbReference type="Proteomes" id="UP000017396"/>
    </source>
</evidence>
<dbReference type="AlphaFoldDB" id="U5QJQ9"/>
<proteinExistence type="predicted"/>
<feature type="compositionally biased region" description="Basic and acidic residues" evidence="1">
    <location>
        <begin position="79"/>
        <end position="90"/>
    </location>
</feature>
<dbReference type="EMBL" id="CP003587">
    <property type="protein sequence ID" value="AGY59166.1"/>
    <property type="molecule type" value="Genomic_DNA"/>
</dbReference>
<sequence>MPSPEPYGGSTPGDVRPGPQVPNPVTDAQDQDDANKLQGGVQFKDGTKVGVESNDPTQGASGTVTIPIDKPPPAYRSPTDAERAQTEKDYAAALEAQRQQQEDAKENAKATQELKDIVNTPQPDLRGDYPMPDQTYAALDSTAAFGQTVSFNPSDEGAYGDAAIYGQGQDPDSYDGQQQDFGSYDAQNYPQGQDFGSYDAQEGLQDLESYDSQDPGGYDPQTYAQAQGNFDLQDDSQGQGFGDSDLQDYDQSQANYDSQQSPSEDYEPQDDNQDQGSYDSQDYDQGQNFDSYDSQDYAQDQGSDQSQDDYSQQSDTPDSTDDAGEYDYQPDGEEQSGYASDLD</sequence>
<feature type="compositionally biased region" description="Acidic residues" evidence="1">
    <location>
        <begin position="264"/>
        <end position="273"/>
    </location>
</feature>
<feature type="region of interest" description="Disordered" evidence="1">
    <location>
        <begin position="147"/>
        <end position="343"/>
    </location>
</feature>
<feature type="compositionally biased region" description="Low complexity" evidence="1">
    <location>
        <begin position="235"/>
        <end position="244"/>
    </location>
</feature>
<feature type="compositionally biased region" description="Low complexity" evidence="1">
    <location>
        <begin position="274"/>
        <end position="317"/>
    </location>
</feature>
<keyword evidence="3" id="KW-1185">Reference proteome</keyword>
<accession>U5QJQ9</accession>
<feature type="compositionally biased region" description="Basic and acidic residues" evidence="1">
    <location>
        <begin position="100"/>
        <end position="116"/>
    </location>
</feature>
<dbReference type="Proteomes" id="UP000017396">
    <property type="component" value="Chromosome"/>
</dbReference>
<organism evidence="2 3">
    <name type="scientific">Gloeobacter kilaueensis (strain ATCC BAA-2537 / CCAP 1431/1 / ULC 316 / JS1)</name>
    <dbReference type="NCBI Taxonomy" id="1183438"/>
    <lineage>
        <taxon>Bacteria</taxon>
        <taxon>Bacillati</taxon>
        <taxon>Cyanobacteriota</taxon>
        <taxon>Cyanophyceae</taxon>
        <taxon>Gloeobacterales</taxon>
        <taxon>Gloeobacteraceae</taxon>
        <taxon>Gloeobacter</taxon>
    </lineage>
</organism>
<feature type="compositionally biased region" description="Polar residues" evidence="1">
    <location>
        <begin position="54"/>
        <end position="64"/>
    </location>
</feature>
<name>U5QJQ9_GLOK1</name>
<evidence type="ECO:0000256" key="1">
    <source>
        <dbReference type="SAM" id="MobiDB-lite"/>
    </source>
</evidence>
<dbReference type="RefSeq" id="WP_023174397.1">
    <property type="nucleotide sequence ID" value="NC_022600.1"/>
</dbReference>
<feature type="region of interest" description="Disordered" evidence="1">
    <location>
        <begin position="1"/>
        <end position="134"/>
    </location>
</feature>
<feature type="compositionally biased region" description="Polar residues" evidence="1">
    <location>
        <begin position="249"/>
        <end position="263"/>
    </location>
</feature>
<reference evidence="2 3" key="1">
    <citation type="journal article" date="2013" name="PLoS ONE">
        <title>Cultivation and Complete Genome Sequencing of Gloeobacter kilaueensis sp. nov., from a Lava Cave in Kilauea Caldera, Hawai'i.</title>
        <authorList>
            <person name="Saw J.H."/>
            <person name="Schatz M."/>
            <person name="Brown M.V."/>
            <person name="Kunkel D.D."/>
            <person name="Foster J.S."/>
            <person name="Shick H."/>
            <person name="Christensen S."/>
            <person name="Hou S."/>
            <person name="Wan X."/>
            <person name="Donachie S.P."/>
        </authorList>
    </citation>
    <scope>NUCLEOTIDE SEQUENCE [LARGE SCALE GENOMIC DNA]</scope>
    <source>
        <strain evidence="3">JS</strain>
    </source>
</reference>
<dbReference type="KEGG" id="glj:GKIL_2920"/>
<evidence type="ECO:0000313" key="2">
    <source>
        <dbReference type="EMBL" id="AGY59166.1"/>
    </source>
</evidence>
<feature type="compositionally biased region" description="Acidic residues" evidence="1">
    <location>
        <begin position="318"/>
        <end position="334"/>
    </location>
</feature>
<dbReference type="HOGENOM" id="CLU_808360_0_0_3"/>
<gene>
    <name evidence="2" type="ORF">GKIL_2920</name>
</gene>